<name>A0A7Y9IF24_9ACTN</name>
<dbReference type="InterPro" id="IPR057326">
    <property type="entry name" value="KR_dom"/>
</dbReference>
<keyword evidence="2" id="KW-0560">Oxidoreductase</keyword>
<evidence type="ECO:0000313" key="4">
    <source>
        <dbReference type="EMBL" id="NYE75635.1"/>
    </source>
</evidence>
<evidence type="ECO:0000259" key="3">
    <source>
        <dbReference type="SMART" id="SM00822"/>
    </source>
</evidence>
<dbReference type="Proteomes" id="UP000569914">
    <property type="component" value="Unassembled WGS sequence"/>
</dbReference>
<comment type="caution">
    <text evidence="4">The sequence shown here is derived from an EMBL/GenBank/DDBJ whole genome shotgun (WGS) entry which is preliminary data.</text>
</comment>
<proteinExistence type="inferred from homology"/>
<dbReference type="Pfam" id="PF00106">
    <property type="entry name" value="adh_short"/>
    <property type="match status" value="1"/>
</dbReference>
<keyword evidence="5" id="KW-1185">Reference proteome</keyword>
<dbReference type="GO" id="GO:0016491">
    <property type="term" value="F:oxidoreductase activity"/>
    <property type="evidence" value="ECO:0007669"/>
    <property type="project" value="UniProtKB-KW"/>
</dbReference>
<dbReference type="PANTHER" id="PTHR24320">
    <property type="entry name" value="RETINOL DEHYDROGENASE"/>
    <property type="match status" value="1"/>
</dbReference>
<dbReference type="PANTHER" id="PTHR24320:SF152">
    <property type="entry name" value="SHORT-CHAIN DEHYDROGENASE_REDUCTASE FAMILY PROTEIN"/>
    <property type="match status" value="1"/>
</dbReference>
<dbReference type="RefSeq" id="WP_179758109.1">
    <property type="nucleotide sequence ID" value="NZ_JACCBU010000001.1"/>
</dbReference>
<evidence type="ECO:0000256" key="1">
    <source>
        <dbReference type="ARBA" id="ARBA00006484"/>
    </source>
</evidence>
<protein>
    <submittedName>
        <fullName evidence="4">NAD(P)-dependent dehydrogenase (Short-subunit alcohol dehydrogenase family)</fullName>
    </submittedName>
</protein>
<gene>
    <name evidence="4" type="ORF">BKA15_006964</name>
</gene>
<evidence type="ECO:0000256" key="2">
    <source>
        <dbReference type="ARBA" id="ARBA00023002"/>
    </source>
</evidence>
<dbReference type="PRINTS" id="PR00081">
    <property type="entry name" value="GDHRDH"/>
</dbReference>
<feature type="domain" description="Ketoreductase" evidence="3">
    <location>
        <begin position="7"/>
        <end position="205"/>
    </location>
</feature>
<dbReference type="Gene3D" id="3.40.50.720">
    <property type="entry name" value="NAD(P)-binding Rossmann-like Domain"/>
    <property type="match status" value="1"/>
</dbReference>
<evidence type="ECO:0000313" key="5">
    <source>
        <dbReference type="Proteomes" id="UP000569914"/>
    </source>
</evidence>
<sequence length="298" mass="32116">MSKDRERTVLITGGTGGLGYETARALLAEPDQRVIITGRSAAGVGETAARLGDRADGRVLDLGSLAAVRRFVADLPPLNAIVANAGLVGFTGLRLTRDGIEETFGVNHLGHFLLIREALPRMPAGSRVVFVTSATHDPAQRTGFPPPVYDTAERLAYPEGEEDPDPLRAGRRRYTTSKLCNLLACYEFARRTPVAQVTFNAFDPGQMPGTGLARDFRGIRSFVWHRVMPALTLIPGINRNTPRRSGAALARLVTDPGLGSVTGRYFTGDRETESSADSYDEAKAADLWRTSVALTAGH</sequence>
<organism evidence="4 5">
    <name type="scientific">Microlunatus parietis</name>
    <dbReference type="NCBI Taxonomy" id="682979"/>
    <lineage>
        <taxon>Bacteria</taxon>
        <taxon>Bacillati</taxon>
        <taxon>Actinomycetota</taxon>
        <taxon>Actinomycetes</taxon>
        <taxon>Propionibacteriales</taxon>
        <taxon>Propionibacteriaceae</taxon>
        <taxon>Microlunatus</taxon>
    </lineage>
</organism>
<accession>A0A7Y9IF24</accession>
<dbReference type="SUPFAM" id="SSF51735">
    <property type="entry name" value="NAD(P)-binding Rossmann-fold domains"/>
    <property type="match status" value="1"/>
</dbReference>
<dbReference type="InterPro" id="IPR036291">
    <property type="entry name" value="NAD(P)-bd_dom_sf"/>
</dbReference>
<dbReference type="InterPro" id="IPR002347">
    <property type="entry name" value="SDR_fam"/>
</dbReference>
<comment type="similarity">
    <text evidence="1">Belongs to the short-chain dehydrogenases/reductases (SDR) family.</text>
</comment>
<dbReference type="EMBL" id="JACCBU010000001">
    <property type="protein sequence ID" value="NYE75635.1"/>
    <property type="molecule type" value="Genomic_DNA"/>
</dbReference>
<dbReference type="SMART" id="SM00822">
    <property type="entry name" value="PKS_KR"/>
    <property type="match status" value="1"/>
</dbReference>
<dbReference type="AlphaFoldDB" id="A0A7Y9IF24"/>
<reference evidence="4 5" key="1">
    <citation type="submission" date="2020-07" db="EMBL/GenBank/DDBJ databases">
        <title>Sequencing the genomes of 1000 actinobacteria strains.</title>
        <authorList>
            <person name="Klenk H.-P."/>
        </authorList>
    </citation>
    <scope>NUCLEOTIDE SEQUENCE [LARGE SCALE GENOMIC DNA]</scope>
    <source>
        <strain evidence="4 5">DSM 22083</strain>
    </source>
</reference>